<dbReference type="Gene3D" id="1.10.10.2120">
    <property type="match status" value="1"/>
</dbReference>
<dbReference type="PANTHER" id="PTHR34180">
    <property type="entry name" value="PEPTIDASE C45"/>
    <property type="match status" value="1"/>
</dbReference>
<sequence>MATTYDHPSVKTVHCTGGSYEIGFTHGQAASVEVHNNIGTYTGFFAETVHLTWDQARERAVAEFIPTLQKKYPEILEEMRGIADGAGGGLTVADILTLNVRSEIALTNYADGCTSLSQKTPDGKIFVAQNWDWLEELQKGLVFLHIRPAGSETELKFLSEGGIVGKIGMNNAGFGLCSNALRSGAYNQHNLPIHVMSRRLLQYATSVDSALSIINSLGTASASNYMMADKSGNHLDVECSPHGNVIILPHNDYVAHTNHLYGPNRPARLVDHPAPNSMSRLLRVQELCEQDRKNAIPASFESLRTRFSDQDGFPYSICRSRPPGAVGMERMITLSTIMMELRSGTGKVLIGKPCDDIPVVEWSF</sequence>
<dbReference type="InterPro" id="IPR047801">
    <property type="entry name" value="Peptidase_C45"/>
</dbReference>
<dbReference type="PANTHER" id="PTHR34180:SF1">
    <property type="entry name" value="BETA-ALANYL-DOPAMINE_CARCININE HYDROLASE"/>
    <property type="match status" value="1"/>
</dbReference>
<dbReference type="Proteomes" id="UP000509510">
    <property type="component" value="Chromosome III"/>
</dbReference>
<dbReference type="OrthoDB" id="189997at2759"/>
<proteinExistence type="predicted"/>
<keyword evidence="3" id="KW-1185">Reference proteome</keyword>
<dbReference type="SUPFAM" id="SSF56235">
    <property type="entry name" value="N-terminal nucleophile aminohydrolases (Ntn hydrolases)"/>
    <property type="match status" value="1"/>
</dbReference>
<dbReference type="KEGG" id="trg:TRUGW13939_05805"/>
<protein>
    <recommendedName>
        <fullName evidence="1">Peptidase C45 hydrolase domain-containing protein</fullName>
    </recommendedName>
</protein>
<dbReference type="EMBL" id="CP055900">
    <property type="protein sequence ID" value="QKX58678.1"/>
    <property type="molecule type" value="Genomic_DNA"/>
</dbReference>
<evidence type="ECO:0000313" key="3">
    <source>
        <dbReference type="Proteomes" id="UP000509510"/>
    </source>
</evidence>
<dbReference type="RefSeq" id="XP_035344856.1">
    <property type="nucleotide sequence ID" value="XM_035488963.1"/>
</dbReference>
<accession>A0A7H8QYC2</accession>
<dbReference type="Pfam" id="PF03417">
    <property type="entry name" value="AAT"/>
    <property type="match status" value="1"/>
</dbReference>
<dbReference type="InterPro" id="IPR005079">
    <property type="entry name" value="Peptidase_C45_hydrolase"/>
</dbReference>
<organism evidence="2 3">
    <name type="scientific">Talaromyces rugulosus</name>
    <name type="common">Penicillium rugulosum</name>
    <dbReference type="NCBI Taxonomy" id="121627"/>
    <lineage>
        <taxon>Eukaryota</taxon>
        <taxon>Fungi</taxon>
        <taxon>Dikarya</taxon>
        <taxon>Ascomycota</taxon>
        <taxon>Pezizomycotina</taxon>
        <taxon>Eurotiomycetes</taxon>
        <taxon>Eurotiomycetidae</taxon>
        <taxon>Eurotiales</taxon>
        <taxon>Trichocomaceae</taxon>
        <taxon>Talaromyces</taxon>
        <taxon>Talaromyces sect. Islandici</taxon>
    </lineage>
</organism>
<dbReference type="AlphaFoldDB" id="A0A7H8QYC2"/>
<evidence type="ECO:0000259" key="1">
    <source>
        <dbReference type="Pfam" id="PF03417"/>
    </source>
</evidence>
<dbReference type="InterPro" id="IPR029055">
    <property type="entry name" value="Ntn_hydrolases_N"/>
</dbReference>
<dbReference type="GeneID" id="55993302"/>
<dbReference type="Gene3D" id="3.60.60.10">
    <property type="entry name" value="Penicillin V Acylase, Chain A"/>
    <property type="match status" value="1"/>
</dbReference>
<dbReference type="InterPro" id="IPR047794">
    <property type="entry name" value="C45_proenzyme-like"/>
</dbReference>
<name>A0A7H8QYC2_TALRU</name>
<feature type="domain" description="Peptidase C45 hydrolase" evidence="1">
    <location>
        <begin position="120"/>
        <end position="351"/>
    </location>
</feature>
<evidence type="ECO:0000313" key="2">
    <source>
        <dbReference type="EMBL" id="QKX58678.1"/>
    </source>
</evidence>
<dbReference type="NCBIfam" id="NF040521">
    <property type="entry name" value="C45_proenzyme"/>
    <property type="match status" value="1"/>
</dbReference>
<gene>
    <name evidence="2" type="ORF">TRUGW13939_05805</name>
</gene>
<reference evidence="3" key="1">
    <citation type="submission" date="2020-06" db="EMBL/GenBank/DDBJ databases">
        <title>A chromosome-scale genome assembly of Talaromyces rugulosus W13939.</title>
        <authorList>
            <person name="Wang B."/>
            <person name="Guo L."/>
            <person name="Ye K."/>
            <person name="Wang L."/>
        </authorList>
    </citation>
    <scope>NUCLEOTIDE SEQUENCE [LARGE SCALE GENOMIC DNA]</scope>
    <source>
        <strain evidence="3">W13939</strain>
    </source>
</reference>